<dbReference type="AlphaFoldDB" id="A0A1R1BYU6"/>
<dbReference type="RefSeq" id="WP_076331366.1">
    <property type="nucleotide sequence ID" value="NZ_MRTJ01000002.1"/>
</dbReference>
<dbReference type="EMBL" id="MRTJ01000002">
    <property type="protein sequence ID" value="OMF15050.1"/>
    <property type="molecule type" value="Genomic_DNA"/>
</dbReference>
<organism evidence="1 2">
    <name type="scientific">Paenibacillus amylolyticus</name>
    <dbReference type="NCBI Taxonomy" id="1451"/>
    <lineage>
        <taxon>Bacteria</taxon>
        <taxon>Bacillati</taxon>
        <taxon>Bacillota</taxon>
        <taxon>Bacilli</taxon>
        <taxon>Bacillales</taxon>
        <taxon>Paenibacillaceae</taxon>
        <taxon>Paenibacillus</taxon>
    </lineage>
</organism>
<reference evidence="1 2" key="1">
    <citation type="submission" date="2016-11" db="EMBL/GenBank/DDBJ databases">
        <title>Paenibacillus species isolates.</title>
        <authorList>
            <person name="Beno S.M."/>
        </authorList>
    </citation>
    <scope>NUCLEOTIDE SEQUENCE [LARGE SCALE GENOMIC DNA]</scope>
    <source>
        <strain evidence="1 2">FSL H8-0246</strain>
    </source>
</reference>
<dbReference type="OrthoDB" id="2621995at2"/>
<comment type="caution">
    <text evidence="1">The sequence shown here is derived from an EMBL/GenBank/DDBJ whole genome shotgun (WGS) entry which is preliminary data.</text>
</comment>
<proteinExistence type="predicted"/>
<accession>A0A1R1BYU6</accession>
<evidence type="ECO:0000313" key="1">
    <source>
        <dbReference type="EMBL" id="OMF15050.1"/>
    </source>
</evidence>
<dbReference type="Proteomes" id="UP000187134">
    <property type="component" value="Unassembled WGS sequence"/>
</dbReference>
<gene>
    <name evidence="1" type="ORF">BK131_09085</name>
</gene>
<name>A0A1R1BYU6_PAEAM</name>
<protein>
    <submittedName>
        <fullName evidence="1">Uncharacterized protein</fullName>
    </submittedName>
</protein>
<evidence type="ECO:0000313" key="2">
    <source>
        <dbReference type="Proteomes" id="UP000187134"/>
    </source>
</evidence>
<sequence>MLSVVVLGFAMERLEEFSDIAWASHDASTASDLSNREYGLIIEKVVLQADAVLVNLDMNHLTSIDIVIIHHAYIHKKPILGVGFTQLEPVIEEFISKRVADLDMAVHHMRTNYLVISSNGTNTSSAPSV</sequence>